<feature type="compositionally biased region" description="Basic and acidic residues" evidence="7">
    <location>
        <begin position="85"/>
        <end position="94"/>
    </location>
</feature>
<evidence type="ECO:0000256" key="7">
    <source>
        <dbReference type="SAM" id="MobiDB-lite"/>
    </source>
</evidence>
<keyword evidence="4" id="KW-0255">Endonuclease</keyword>
<dbReference type="SUPFAM" id="SSF56672">
    <property type="entry name" value="DNA/RNA polymerases"/>
    <property type="match status" value="1"/>
</dbReference>
<dbReference type="GO" id="GO:0016787">
    <property type="term" value="F:hydrolase activity"/>
    <property type="evidence" value="ECO:0007669"/>
    <property type="project" value="UniProtKB-KW"/>
</dbReference>
<feature type="region of interest" description="Disordered" evidence="7">
    <location>
        <begin position="77"/>
        <end position="115"/>
    </location>
</feature>
<accession>A0A1Q3E6X3</accession>
<dbReference type="AlphaFoldDB" id="A0A1Q3E6X3"/>
<evidence type="ECO:0000256" key="1">
    <source>
        <dbReference type="ARBA" id="ARBA00022679"/>
    </source>
</evidence>
<proteinExistence type="predicted"/>
<evidence type="ECO:0000256" key="4">
    <source>
        <dbReference type="ARBA" id="ARBA00022759"/>
    </source>
</evidence>
<evidence type="ECO:0000259" key="8">
    <source>
        <dbReference type="Pfam" id="PF17917"/>
    </source>
</evidence>
<dbReference type="EMBL" id="BDGU01000121">
    <property type="protein sequence ID" value="GAW02978.1"/>
    <property type="molecule type" value="Genomic_DNA"/>
</dbReference>
<protein>
    <submittedName>
        <fullName evidence="9">Retrotransposon nucleocapsid protein</fullName>
    </submittedName>
</protein>
<dbReference type="InterPro" id="IPR041373">
    <property type="entry name" value="RT_RNaseH"/>
</dbReference>
<dbReference type="PANTHER" id="PTHR34072">
    <property type="entry name" value="ENZYMATIC POLYPROTEIN-RELATED"/>
    <property type="match status" value="1"/>
</dbReference>
<dbReference type="PANTHER" id="PTHR34072:SF52">
    <property type="entry name" value="RIBONUCLEASE H"/>
    <property type="match status" value="1"/>
</dbReference>
<keyword evidence="10" id="KW-1185">Reference proteome</keyword>
<organism evidence="9 10">
    <name type="scientific">Lentinula edodes</name>
    <name type="common">Shiitake mushroom</name>
    <name type="synonym">Lentinus edodes</name>
    <dbReference type="NCBI Taxonomy" id="5353"/>
    <lineage>
        <taxon>Eukaryota</taxon>
        <taxon>Fungi</taxon>
        <taxon>Dikarya</taxon>
        <taxon>Basidiomycota</taxon>
        <taxon>Agaricomycotina</taxon>
        <taxon>Agaricomycetes</taxon>
        <taxon>Agaricomycetidae</taxon>
        <taxon>Agaricales</taxon>
        <taxon>Marasmiineae</taxon>
        <taxon>Omphalotaceae</taxon>
        <taxon>Lentinula</taxon>
    </lineage>
</organism>
<dbReference type="Pfam" id="PF17917">
    <property type="entry name" value="RT_RNaseH"/>
    <property type="match status" value="1"/>
</dbReference>
<keyword evidence="1" id="KW-0808">Transferase</keyword>
<evidence type="ECO:0000313" key="10">
    <source>
        <dbReference type="Proteomes" id="UP000188533"/>
    </source>
</evidence>
<dbReference type="CDD" id="cd09274">
    <property type="entry name" value="RNase_HI_RT_Ty3"/>
    <property type="match status" value="1"/>
</dbReference>
<evidence type="ECO:0000256" key="2">
    <source>
        <dbReference type="ARBA" id="ARBA00022695"/>
    </source>
</evidence>
<dbReference type="Proteomes" id="UP000188533">
    <property type="component" value="Unassembled WGS sequence"/>
</dbReference>
<reference evidence="9 10" key="1">
    <citation type="submission" date="2016-08" db="EMBL/GenBank/DDBJ databases">
        <authorList>
            <consortium name="Lentinula edodes genome sequencing consortium"/>
            <person name="Sakamoto Y."/>
            <person name="Nakade K."/>
            <person name="Sato S."/>
            <person name="Yoshida Y."/>
            <person name="Miyazaki K."/>
            <person name="Natsume S."/>
            <person name="Konno N."/>
        </authorList>
    </citation>
    <scope>NUCLEOTIDE SEQUENCE [LARGE SCALE GENOMIC DNA]</scope>
    <source>
        <strain evidence="9 10">NBRC 111202</strain>
    </source>
</reference>
<keyword evidence="5" id="KW-0378">Hydrolase</keyword>
<evidence type="ECO:0000256" key="6">
    <source>
        <dbReference type="ARBA" id="ARBA00022918"/>
    </source>
</evidence>
<dbReference type="GO" id="GO:0004519">
    <property type="term" value="F:endonuclease activity"/>
    <property type="evidence" value="ECO:0007669"/>
    <property type="project" value="UniProtKB-KW"/>
</dbReference>
<sequence length="115" mass="13405">MISAELNYDIYDKELLAIVDCFKQWRAYCEGSRHQIQVYSDHNNLQYFSTTKQLTARQARWAELLSGYDFVINYRPGRLGAKPDGLTRRSDVYPKRSFKGPGLSREGKDSYLQND</sequence>
<feature type="domain" description="Reverse transcriptase RNase H-like" evidence="8">
    <location>
        <begin position="3"/>
        <end position="68"/>
    </location>
</feature>
<evidence type="ECO:0000313" key="9">
    <source>
        <dbReference type="EMBL" id="GAW02978.1"/>
    </source>
</evidence>
<evidence type="ECO:0000256" key="3">
    <source>
        <dbReference type="ARBA" id="ARBA00022722"/>
    </source>
</evidence>
<dbReference type="InterPro" id="IPR043502">
    <property type="entry name" value="DNA/RNA_pol_sf"/>
</dbReference>
<dbReference type="GO" id="GO:0003964">
    <property type="term" value="F:RNA-directed DNA polymerase activity"/>
    <property type="evidence" value="ECO:0007669"/>
    <property type="project" value="UniProtKB-KW"/>
</dbReference>
<keyword evidence="6" id="KW-0695">RNA-directed DNA polymerase</keyword>
<keyword evidence="2" id="KW-0548">Nucleotidyltransferase</keyword>
<keyword evidence="3" id="KW-0540">Nuclease</keyword>
<gene>
    <name evidence="9" type="ORF">LENED_004662</name>
</gene>
<dbReference type="STRING" id="5353.A0A1Q3E6X3"/>
<name>A0A1Q3E6X3_LENED</name>
<reference evidence="9 10" key="2">
    <citation type="submission" date="2017-02" db="EMBL/GenBank/DDBJ databases">
        <title>A genome survey and senescence transcriptome analysis in Lentinula edodes.</title>
        <authorList>
            <person name="Sakamoto Y."/>
            <person name="Nakade K."/>
            <person name="Sato S."/>
            <person name="Yoshida Y."/>
            <person name="Miyazaki K."/>
            <person name="Natsume S."/>
            <person name="Konno N."/>
        </authorList>
    </citation>
    <scope>NUCLEOTIDE SEQUENCE [LARGE SCALE GENOMIC DNA]</scope>
    <source>
        <strain evidence="9 10">NBRC 111202</strain>
    </source>
</reference>
<evidence type="ECO:0000256" key="5">
    <source>
        <dbReference type="ARBA" id="ARBA00022801"/>
    </source>
</evidence>
<comment type="caution">
    <text evidence="9">The sequence shown here is derived from an EMBL/GenBank/DDBJ whole genome shotgun (WGS) entry which is preliminary data.</text>
</comment>